<dbReference type="Proteomes" id="UP000612361">
    <property type="component" value="Unassembled WGS sequence"/>
</dbReference>
<dbReference type="Pfam" id="PF07209">
    <property type="entry name" value="DUF1415"/>
    <property type="match status" value="1"/>
</dbReference>
<comment type="caution">
    <text evidence="1">The sequence shown here is derived from an EMBL/GenBank/DDBJ whole genome shotgun (WGS) entry which is preliminary data.</text>
</comment>
<organism evidence="1 2">
    <name type="scientific">Undibacterium rugosum</name>
    <dbReference type="NCBI Taxonomy" id="2762291"/>
    <lineage>
        <taxon>Bacteria</taxon>
        <taxon>Pseudomonadati</taxon>
        <taxon>Pseudomonadota</taxon>
        <taxon>Betaproteobacteria</taxon>
        <taxon>Burkholderiales</taxon>
        <taxon>Oxalobacteraceae</taxon>
        <taxon>Undibacterium</taxon>
    </lineage>
</organism>
<evidence type="ECO:0000313" key="1">
    <source>
        <dbReference type="EMBL" id="MBC3936546.1"/>
    </source>
</evidence>
<name>A0A923L0A9_9BURK</name>
<dbReference type="InterPro" id="IPR009858">
    <property type="entry name" value="DUF1415"/>
</dbReference>
<accession>A0A923L0A9</accession>
<dbReference type="RefSeq" id="WP_186882091.1">
    <property type="nucleotide sequence ID" value="NZ_JACOGG010000016.1"/>
</dbReference>
<evidence type="ECO:0000313" key="2">
    <source>
        <dbReference type="Proteomes" id="UP000612361"/>
    </source>
</evidence>
<dbReference type="AlphaFoldDB" id="A0A923L0A9"/>
<proteinExistence type="predicted"/>
<sequence length="189" mass="21630">MSTLPVTQESMIAQTINWMEKAVIGLNLCPFAKAVHVKQQIRYVVSEAKTEQDLVEDLRRELEVLAEANPDKIETTLLICPDVLQDFMDFNDFLDVADALLEELDLAGILQIANFHPDYQFADSEVGDIENYTNRSPYPTLHLLREDSIDKAVEAFPDADEIYERNMDAMRKLGHEGWHEMFADQPKSK</sequence>
<keyword evidence="2" id="KW-1185">Reference proteome</keyword>
<dbReference type="EMBL" id="JACOGG010000016">
    <property type="protein sequence ID" value="MBC3936546.1"/>
    <property type="molecule type" value="Genomic_DNA"/>
</dbReference>
<gene>
    <name evidence="1" type="ORF">H8K47_14360</name>
</gene>
<protein>
    <submittedName>
        <fullName evidence="1">DUF1415 domain-containing protein</fullName>
    </submittedName>
</protein>
<reference evidence="1" key="1">
    <citation type="submission" date="2020-08" db="EMBL/GenBank/DDBJ databases">
        <title>Novel species isolated from subtropical streams in China.</title>
        <authorList>
            <person name="Lu H."/>
        </authorList>
    </citation>
    <scope>NUCLEOTIDE SEQUENCE</scope>
    <source>
        <strain evidence="1">CY7W</strain>
    </source>
</reference>